<feature type="region of interest" description="Disordered" evidence="1">
    <location>
        <begin position="28"/>
        <end position="55"/>
    </location>
</feature>
<dbReference type="PROSITE" id="PS51257">
    <property type="entry name" value="PROKAR_LIPOPROTEIN"/>
    <property type="match status" value="1"/>
</dbReference>
<feature type="compositionally biased region" description="Low complexity" evidence="1">
    <location>
        <begin position="44"/>
        <end position="55"/>
    </location>
</feature>
<dbReference type="OrthoDB" id="3689832at2"/>
<comment type="caution">
    <text evidence="2">The sequence shown here is derived from an EMBL/GenBank/DDBJ whole genome shotgun (WGS) entry which is preliminary data.</text>
</comment>
<dbReference type="EMBL" id="BJFL01000001">
    <property type="protein sequence ID" value="GDY28588.1"/>
    <property type="molecule type" value="Genomic_DNA"/>
</dbReference>
<sequence>MRRAHIVAALGVAVVITGCSGKPNDLRHYGQRADLSPTTGPSHPVATTTTGTGAPGTVAPVPLTGSQALATTLQRGLLNQADLAAEGVHPAGPPAPAVLPALATCHAPLDLAGRPAAAGYQARWLYASGSSLQQYLAGYPGARAAGVVDAVRRAVSCPSYPAPDGVHRLAGPVELPPQTGVDAQLAWCEHGAAQSGSCTLLLARGPLLTVVTIDATVEARARAAIIRVAPVAAAALRRG</sequence>
<evidence type="ECO:0000313" key="2">
    <source>
        <dbReference type="EMBL" id="GDY28588.1"/>
    </source>
</evidence>
<dbReference type="RefSeq" id="WP_137811793.1">
    <property type="nucleotide sequence ID" value="NZ_BJFL01000001.1"/>
</dbReference>
<gene>
    <name evidence="2" type="ORF">GTS_02210</name>
</gene>
<protein>
    <recommendedName>
        <fullName evidence="4">PknH-like extracellular domain-containing protein</fullName>
    </recommendedName>
</protein>
<dbReference type="Proteomes" id="UP000298860">
    <property type="component" value="Unassembled WGS sequence"/>
</dbReference>
<reference evidence="3" key="1">
    <citation type="submission" date="2019-04" db="EMBL/GenBank/DDBJ databases">
        <title>Draft genome sequence of Pseudonocardiaceae bacterium SL3-2-4.</title>
        <authorList>
            <person name="Ningsih F."/>
            <person name="Yokota A."/>
            <person name="Sakai Y."/>
            <person name="Nanatani K."/>
            <person name="Yabe S."/>
            <person name="Oetari A."/>
            <person name="Sjamsuridzal W."/>
        </authorList>
    </citation>
    <scope>NUCLEOTIDE SEQUENCE [LARGE SCALE GENOMIC DNA]</scope>
    <source>
        <strain evidence="3">SL3-2-4</strain>
    </source>
</reference>
<name>A0A4D4J1A9_9PSEU</name>
<organism evidence="2 3">
    <name type="scientific">Gandjariella thermophila</name>
    <dbReference type="NCBI Taxonomy" id="1931992"/>
    <lineage>
        <taxon>Bacteria</taxon>
        <taxon>Bacillati</taxon>
        <taxon>Actinomycetota</taxon>
        <taxon>Actinomycetes</taxon>
        <taxon>Pseudonocardiales</taxon>
        <taxon>Pseudonocardiaceae</taxon>
        <taxon>Gandjariella</taxon>
    </lineage>
</organism>
<accession>A0A4D4J1A9</accession>
<dbReference type="AlphaFoldDB" id="A0A4D4J1A9"/>
<evidence type="ECO:0008006" key="4">
    <source>
        <dbReference type="Google" id="ProtNLM"/>
    </source>
</evidence>
<proteinExistence type="predicted"/>
<evidence type="ECO:0000256" key="1">
    <source>
        <dbReference type="SAM" id="MobiDB-lite"/>
    </source>
</evidence>
<keyword evidence="3" id="KW-1185">Reference proteome</keyword>
<evidence type="ECO:0000313" key="3">
    <source>
        <dbReference type="Proteomes" id="UP000298860"/>
    </source>
</evidence>